<dbReference type="InterPro" id="IPR041658">
    <property type="entry name" value="AAA_lid_11"/>
</dbReference>
<dbReference type="Pfam" id="PF03028">
    <property type="entry name" value="Dynein_heavy"/>
    <property type="match status" value="1"/>
</dbReference>
<dbReference type="InterPro" id="IPR042222">
    <property type="entry name" value="Dynein_2_N"/>
</dbReference>
<dbReference type="FunFam" id="1.20.920.20:FF:000006">
    <property type="entry name" value="Dynein, axonemal, heavy chain 6"/>
    <property type="match status" value="1"/>
</dbReference>
<dbReference type="FunFam" id="3.20.180.20:FF:000003">
    <property type="entry name" value="Dynein heavy chain 12, axonemal"/>
    <property type="match status" value="1"/>
</dbReference>
<dbReference type="InterPro" id="IPR027417">
    <property type="entry name" value="P-loop_NTPase"/>
</dbReference>
<dbReference type="Gene3D" id="1.20.58.1120">
    <property type="match status" value="1"/>
</dbReference>
<dbReference type="GO" id="GO:0045505">
    <property type="term" value="F:dynein intermediate chain binding"/>
    <property type="evidence" value="ECO:0007669"/>
    <property type="project" value="InterPro"/>
</dbReference>
<dbReference type="Pfam" id="PF12777">
    <property type="entry name" value="MT"/>
    <property type="match status" value="1"/>
</dbReference>
<evidence type="ECO:0000256" key="1">
    <source>
        <dbReference type="ARBA" id="ARBA00004430"/>
    </source>
</evidence>
<keyword evidence="3" id="KW-0963">Cytoplasm</keyword>
<feature type="coiled-coil region" evidence="13">
    <location>
        <begin position="2056"/>
        <end position="2083"/>
    </location>
</feature>
<dbReference type="GO" id="GO:0005524">
    <property type="term" value="F:ATP binding"/>
    <property type="evidence" value="ECO:0007669"/>
    <property type="project" value="UniProtKB-KW"/>
</dbReference>
<evidence type="ECO:0000256" key="7">
    <source>
        <dbReference type="ARBA" id="ARBA00023017"/>
    </source>
</evidence>
<keyword evidence="16" id="KW-1185">Reference proteome</keyword>
<dbReference type="GO" id="GO:0005930">
    <property type="term" value="C:axoneme"/>
    <property type="evidence" value="ECO:0007669"/>
    <property type="project" value="UniProtKB-SubCell"/>
</dbReference>
<dbReference type="PROSITE" id="PS00675">
    <property type="entry name" value="SIGMA54_INTERACT_1"/>
    <property type="match status" value="1"/>
</dbReference>
<dbReference type="GeneTree" id="ENSGT00940000165101"/>
<dbReference type="InterPro" id="IPR024743">
    <property type="entry name" value="Dynein_HC_stalk"/>
</dbReference>
<keyword evidence="9" id="KW-0969">Cilium</keyword>
<dbReference type="Ensembl" id="ENSCSAVT00000009525.1">
    <property type="protein sequence ID" value="ENSCSAVP00000009408.1"/>
    <property type="gene ID" value="ENSCSAVG00000005545.1"/>
</dbReference>
<organism evidence="15 16">
    <name type="scientific">Ciona savignyi</name>
    <name type="common">Pacific transparent sea squirt</name>
    <dbReference type="NCBI Taxonomy" id="51511"/>
    <lineage>
        <taxon>Eukaryota</taxon>
        <taxon>Metazoa</taxon>
        <taxon>Chordata</taxon>
        <taxon>Tunicata</taxon>
        <taxon>Ascidiacea</taxon>
        <taxon>Phlebobranchia</taxon>
        <taxon>Cionidae</taxon>
        <taxon>Ciona</taxon>
    </lineage>
</organism>
<evidence type="ECO:0000259" key="14">
    <source>
        <dbReference type="SMART" id="SM00382"/>
    </source>
</evidence>
<dbReference type="Pfam" id="PF18198">
    <property type="entry name" value="AAA_lid_11"/>
    <property type="match status" value="1"/>
</dbReference>
<dbReference type="InterPro" id="IPR042228">
    <property type="entry name" value="Dynein_linker_3"/>
</dbReference>
<dbReference type="FunFam" id="3.40.50.300:FF:000320">
    <property type="entry name" value="Dynein, axonemal, heavy chain 5"/>
    <property type="match status" value="1"/>
</dbReference>
<keyword evidence="10" id="KW-0505">Motor protein</keyword>
<accession>H2YVP7</accession>
<dbReference type="Gene3D" id="1.20.1270.280">
    <property type="match status" value="1"/>
</dbReference>
<feature type="domain" description="AAA+ ATPase" evidence="14">
    <location>
        <begin position="1235"/>
        <end position="1385"/>
    </location>
</feature>
<dbReference type="FunFam" id="3.40.50.300:FF:000063">
    <property type="entry name" value="dynein heavy chain 6, axonemal"/>
    <property type="match status" value="1"/>
</dbReference>
<dbReference type="Gene3D" id="1.20.920.20">
    <property type="match status" value="1"/>
</dbReference>
<dbReference type="InterPro" id="IPR025662">
    <property type="entry name" value="Sigma_54_int_dom_ATP-bd_1"/>
</dbReference>
<dbReference type="InterPro" id="IPR041228">
    <property type="entry name" value="Dynein_C"/>
</dbReference>
<evidence type="ECO:0000313" key="16">
    <source>
        <dbReference type="Proteomes" id="UP000007875"/>
    </source>
</evidence>
<sequence>IDAAHHWLPIITSQHNEDLLSVIRNAVHRLDSDPDTVEQFVDHLTFLARTITEMPALDKEYFVVTRLFTIIKQYGVWMDPEQLAVFHTLVPAFQHLKSSILFCEAKKDDNIMRFSTDLDKHIHELRYKLFDLKNKVSVLPPMLMIVHQSSELRKLSGPIWFLVFEQQESLHSVGFYVFWFKVTEFLKLDIDIVQDNVMRFMQTIFMLEKGLPKNEIVPRLKQLVTEFKQGLPLIAALRNTSLKQRHWEEIQYAIGRSLTRDATLTLGDLLKWRLMLFSRTLDEWMQCQRNWLYLEPVFTTIDIQRQLPTESQLFSQVDKSWREIMRRTEDRPNALRAATGPGVLESLQLCNSNLEKIQKCLEDYLELKRLAFPRFYFLSNDELLSVLSHGREPVSIQPHLVKCFANIKYLDIRGGSSKAPNTVHAMISAEGETVAMPKNVRARGSVENWLSSVEGAMIDTVRKHLRMALLTWTHDPNALVEWMLKYPGQVVLTVAQIMFNKEVTKALSTETPEAELQRTHQDFINILNVLSGSVSRHHAVAHQYFTLEALIIIYVHIRDIIADLIKLKYIGCASRLVITPLTDRCFLTLTGALNLHLGGSPAGPAGTGKSETVKDLAKIMGKQCVVFNCSEGIDFKMTGQFFSGLSQSGAWCCFDEFNRIDVEVLSVIASQVHSIKAAMDAQVIRFMFEGREIKLNASCAYFITMNPGYLGRVELPDNLKSLFRPVAMMVPDYALITEIILFSEGFQEAKLFSRKIVNLYDLASKQLSQQDHYDFGMRAIKSVLVMAGQKKQSYISSSDAQDRNILIHSLRNANLPRFLAEDAPLFNNIMSDLFPGISPPKMDNSALEKAIEQATTELGLELWTDQLQKAVQLKEQLAVRHGVMLVGPSGGGKTTVRTVLQRALTSLYSSLAPKHTDEKSTRRRKYVESFSINPKCVSLGELYGYTDPNTLEWVDGMLAYCIIAFLSDHSEFEWRWVVLDGPVDTAWVENLNTTLDDTKTLCLANGERINMPDNMRIMFEVDTLTQASPATISRCAMVYMDPVKLGWKPYVKSWIKRLPKDLPQSGRDHLWDLFELSIETGLQLLEKRLKLQHIPVPQLSVVQTLCRILQVLIGINGLSNMELYPDRLTFILGRLFVFAFTWSVGGVLNSYDFDQLVHDIFEKDTGIGVTFPSGSRSIFSYFVDLQVVGLELFVPWDELVPATRTLIERGLTYTLVGNNRALIRYSFLSALLLLNKFPVLLTGDSGVGKTALIQRVLLPVATKAQSGDLVINTIQFSALTQPSQCQAQMMNKLVKRSRDSVGPPRGKKCIAFVNDLNMPSSDKHGSQPPLELLRQFIDLGGFYDVKKLTWKGVVDVTLAATAAPPGGGREISSRLLKHFSVFAMPQPSTKSLQHIYKVQLGHFFENRDFMPEVKESCPQVVNAGIAVYYKMCNAMLPTPDKSHYTFNLRDLSDVIKGVLQADESVIVSRETIAHLFAHEATRVFHDRLTDATDRSTFHQFLSDDLHNYFKITIPAETLQNAPIIFGDFLDMNAPSASRMYRQLPSHNMLSTLLEEYYMRISSSLSSSPPLIFFEAAIDHVVRAARVFRQPGAHLLLVGIDGTGKVTTCKLAARIAGCQVYSLSIVRGYSLVDFRDELKKVFRICGVSNKPTVLLLTDADLVSEAFLEDINCILNTGREDAELFDQDELDGIVMEVKQDAIAHDVPDSRAAMLKFFQSRVSRNLHITLATSPAGGNFRRRCRTHPALVNCCTIDWYDRWPEEALMSVACAYFTRENIDESISGEKIASVCVQIHFSAAQAAQKLWEEMRRRYYITPTTYLEFVQLFTKMLSKNKQNFHRNLGRLHTGLRKLAEAKSMVSTMREELIGLGPKIEVKAQDTERLMAQLKKDTQAVNEVRELVRNEEQTMRNETQMVQDFAQQATLDLQAVLPALQEAVQALDSLDKSDLAVIRVYIYPPLLVVKVMNAVCVLLQVKPDWPQAKQLMADPQFLKKMVQLDRDAIPDRVFAKVRRITRDPDFTPEQVEKVSSACTSMCMWVLALQHYNDVKRMVEPKQRRVQEAREALQVAQDNLKKKQASLHKIESHLTQLSAKYDESVAQQEALKKRRVITGKRLERAAILIHALADEEGRWNESVDNLNKKLCGLIGDTMVSAASVAYLGPFIQSYRHDLTSQWVQSCHDGSIVTSQSYDMVRLMADSNKVRTWHTQDLPRDVHSIENAVIIDAARRWPLIVDPQGQAINWIKKMEKQHLRVVYAGDANYMKVVENAIRVGETLLLCGLSETLDPELKPVLQMELITGNPLSSCEVFLKVSCVCIKLSKYLKTFLFLPPKQLFWSRYMPVATRGAVLYFVVADLEVLNPMYQFSLQWFSEKFIFATERPSQIEEDKDFLKLLHKMVDVLTNGVYEVVSYSLFAEHKIVFSFLLACAIMRNNAKYGDQWKELEVDAGLGEVPRTPFEWVTVDMWRQCRYISLKIAAFDSLSVSMVKATSQWELFHSHPQPYELMATKQNLDDNADFDWTKISSFGRLILIKLLRPECLLPSVRSFVRYEMGETFVTSKSLDLVEIYKQSVSNMPLIFVLSPGTDPSAQLLKYAKETRGSTLHVDMVSLGRGQGPKAEDLIHKAQILKGRWVFLQNCHLAASFMPRLQAIVEDLNAPGSEVDSEFRLWLSSKPDHSFPVPILQKGLKMAVEPPRGIRSHLELAFGSSGVNDVTPDLYSHGSPHKNWNRLLFALCCFNALAHERQKYGTLGFNLSYDFTASDLEVSILMLQQLLGDSPDVPWLALRHLTGEVIYGGRVTDHWDRRCLVSLLTKFYCDETITDGHTYSRDGLFKPPDQNATFAEVRESIMGLPLSDPPDVFGMHDNAEKAFMESEANRLINVIINVQPKLATASVLDSGQTDTQVVMEITRDMLQRLPNTVEHDGLLNEAELDSELTLAKILTSNSALLTVARQEIDRFNRLLHTINVSLRALSRALSGEIVMSDSLEQAFSALLLQRVPETWQAVSYESCKPLGSWLEDLLQRVEFFS</sequence>
<protein>
    <recommendedName>
        <fullName evidence="14">AAA+ ATPase domain-containing protein</fullName>
    </recommendedName>
</protein>
<dbReference type="PANTHER" id="PTHR22878:SF64">
    <property type="entry name" value="DYNEIN AXONEMAL HEAVY CHAIN 14"/>
    <property type="match status" value="1"/>
</dbReference>
<dbReference type="GO" id="GO:0005874">
    <property type="term" value="C:microtubule"/>
    <property type="evidence" value="ECO:0007669"/>
    <property type="project" value="UniProtKB-KW"/>
</dbReference>
<dbReference type="InterPro" id="IPR003593">
    <property type="entry name" value="AAA+_ATPase"/>
</dbReference>
<dbReference type="GO" id="GO:0008569">
    <property type="term" value="F:minus-end-directed microtubule motor activity"/>
    <property type="evidence" value="ECO:0007669"/>
    <property type="project" value="InterPro"/>
</dbReference>
<comment type="subcellular location">
    <subcellularLocation>
        <location evidence="1">Cytoplasm</location>
        <location evidence="1">Cytoskeleton</location>
        <location evidence="1">Cilium axoneme</location>
    </subcellularLocation>
</comment>
<dbReference type="Gene3D" id="1.20.140.100">
    <property type="entry name" value="Dynein heavy chain, N-terminal domain 2"/>
    <property type="match status" value="1"/>
</dbReference>
<dbReference type="Pfam" id="PF12775">
    <property type="entry name" value="AAA_7"/>
    <property type="match status" value="1"/>
</dbReference>
<keyword evidence="11" id="KW-0206">Cytoskeleton</keyword>
<keyword evidence="12" id="KW-0966">Cell projection</keyword>
<dbReference type="GO" id="GO:0007018">
    <property type="term" value="P:microtubule-based movement"/>
    <property type="evidence" value="ECO:0007669"/>
    <property type="project" value="InterPro"/>
</dbReference>
<dbReference type="Pfam" id="PF17852">
    <property type="entry name" value="Dynein_AAA_lid"/>
    <property type="match status" value="1"/>
</dbReference>
<dbReference type="InterPro" id="IPR026983">
    <property type="entry name" value="DHC"/>
</dbReference>
<dbReference type="Proteomes" id="UP000007875">
    <property type="component" value="Unassembled WGS sequence"/>
</dbReference>
<dbReference type="FunFam" id="1.10.8.710:FF:000004">
    <property type="entry name" value="Dynein axonemal heavy chain 6"/>
    <property type="match status" value="1"/>
</dbReference>
<evidence type="ECO:0000256" key="12">
    <source>
        <dbReference type="ARBA" id="ARBA00023273"/>
    </source>
</evidence>
<dbReference type="Gene3D" id="3.40.50.300">
    <property type="entry name" value="P-loop containing nucleotide triphosphate hydrolases"/>
    <property type="match status" value="5"/>
</dbReference>
<dbReference type="Pfam" id="PF17857">
    <property type="entry name" value="AAA_lid_1"/>
    <property type="match status" value="1"/>
</dbReference>
<evidence type="ECO:0000256" key="10">
    <source>
        <dbReference type="ARBA" id="ARBA00023175"/>
    </source>
</evidence>
<keyword evidence="4" id="KW-0493">Microtubule</keyword>
<evidence type="ECO:0000256" key="11">
    <source>
        <dbReference type="ARBA" id="ARBA00023212"/>
    </source>
</evidence>
<dbReference type="InterPro" id="IPR035699">
    <property type="entry name" value="AAA_6"/>
</dbReference>
<keyword evidence="8 13" id="KW-0175">Coiled coil</keyword>
<dbReference type="SUPFAM" id="SSF52540">
    <property type="entry name" value="P-loop containing nucleoside triphosphate hydrolases"/>
    <property type="match status" value="4"/>
</dbReference>
<evidence type="ECO:0000256" key="8">
    <source>
        <dbReference type="ARBA" id="ARBA00023054"/>
    </source>
</evidence>
<dbReference type="GO" id="GO:0030286">
    <property type="term" value="C:dynein complex"/>
    <property type="evidence" value="ECO:0007669"/>
    <property type="project" value="UniProtKB-KW"/>
</dbReference>
<dbReference type="InterPro" id="IPR024317">
    <property type="entry name" value="Dynein_heavy_chain_D4_dom"/>
</dbReference>
<dbReference type="Gene3D" id="1.20.920.30">
    <property type="match status" value="1"/>
</dbReference>
<evidence type="ECO:0000256" key="6">
    <source>
        <dbReference type="ARBA" id="ARBA00022840"/>
    </source>
</evidence>
<dbReference type="Pfam" id="PF12780">
    <property type="entry name" value="AAA_8"/>
    <property type="match status" value="1"/>
</dbReference>
<dbReference type="InterPro" id="IPR013602">
    <property type="entry name" value="Dynein_heavy_linker"/>
</dbReference>
<dbReference type="InterPro" id="IPR042219">
    <property type="entry name" value="AAA_lid_11_sf"/>
</dbReference>
<evidence type="ECO:0000256" key="3">
    <source>
        <dbReference type="ARBA" id="ARBA00022490"/>
    </source>
</evidence>
<feature type="domain" description="AAA+ ATPase" evidence="14">
    <location>
        <begin position="597"/>
        <end position="694"/>
    </location>
</feature>
<dbReference type="InterPro" id="IPR043157">
    <property type="entry name" value="Dynein_AAA1S"/>
</dbReference>
<reference evidence="15" key="2">
    <citation type="submission" date="2025-08" db="UniProtKB">
        <authorList>
            <consortium name="Ensembl"/>
        </authorList>
    </citation>
    <scope>IDENTIFICATION</scope>
</reference>
<dbReference type="Pfam" id="PF12781">
    <property type="entry name" value="AAA_9"/>
    <property type="match status" value="1"/>
</dbReference>
<dbReference type="Gene3D" id="1.10.8.1220">
    <property type="match status" value="1"/>
</dbReference>
<evidence type="ECO:0000256" key="9">
    <source>
        <dbReference type="ARBA" id="ARBA00023069"/>
    </source>
</evidence>
<dbReference type="InterPro" id="IPR041466">
    <property type="entry name" value="Dynein_AAA5_ext"/>
</dbReference>
<dbReference type="Pfam" id="PF18199">
    <property type="entry name" value="Dynein_C"/>
    <property type="match status" value="1"/>
</dbReference>
<evidence type="ECO:0000256" key="5">
    <source>
        <dbReference type="ARBA" id="ARBA00022741"/>
    </source>
</evidence>
<proteinExistence type="inferred from homology"/>
<evidence type="ECO:0000256" key="2">
    <source>
        <dbReference type="ARBA" id="ARBA00008887"/>
    </source>
</evidence>
<feature type="domain" description="AAA+ ATPase" evidence="14">
    <location>
        <begin position="1590"/>
        <end position="1698"/>
    </location>
</feature>
<dbReference type="GO" id="GO:0051959">
    <property type="term" value="F:dynein light intermediate chain binding"/>
    <property type="evidence" value="ECO:0007669"/>
    <property type="project" value="InterPro"/>
</dbReference>
<dbReference type="InterPro" id="IPR041589">
    <property type="entry name" value="DNAH3_AAA_lid_1"/>
</dbReference>
<dbReference type="Gene3D" id="1.10.8.720">
    <property type="entry name" value="Region D6 of dynein motor"/>
    <property type="match status" value="1"/>
</dbReference>
<dbReference type="FunFam" id="3.40.50.300:FF:001810">
    <property type="entry name" value="Cytoplasmic dynein 2 heavy chain 1"/>
    <property type="match status" value="1"/>
</dbReference>
<dbReference type="Gene3D" id="3.20.180.20">
    <property type="entry name" value="Dynein heavy chain, N-terminal domain 2"/>
    <property type="match status" value="1"/>
</dbReference>
<dbReference type="FunFam" id="1.20.920.30:FF:000002">
    <property type="entry name" value="Dynein axonemal heavy chain 3"/>
    <property type="match status" value="1"/>
</dbReference>
<dbReference type="FunFam" id="1.10.8.1220:FF:000001">
    <property type="entry name" value="Dynein axonemal heavy chain 5"/>
    <property type="match status" value="1"/>
</dbReference>
<keyword evidence="5" id="KW-0547">Nucleotide-binding</keyword>
<reference evidence="16" key="1">
    <citation type="submission" date="2003-08" db="EMBL/GenBank/DDBJ databases">
        <authorList>
            <person name="Birren B."/>
            <person name="Nusbaum C."/>
            <person name="Abebe A."/>
            <person name="Abouelleil A."/>
            <person name="Adekoya E."/>
            <person name="Ait-zahra M."/>
            <person name="Allen N."/>
            <person name="Allen T."/>
            <person name="An P."/>
            <person name="Anderson M."/>
            <person name="Anderson S."/>
            <person name="Arachchi H."/>
            <person name="Armbruster J."/>
            <person name="Bachantsang P."/>
            <person name="Baldwin J."/>
            <person name="Barry A."/>
            <person name="Bayul T."/>
            <person name="Blitshsteyn B."/>
            <person name="Bloom T."/>
            <person name="Blye J."/>
            <person name="Boguslavskiy L."/>
            <person name="Borowsky M."/>
            <person name="Boukhgalter B."/>
            <person name="Brunache A."/>
            <person name="Butler J."/>
            <person name="Calixte N."/>
            <person name="Calvo S."/>
            <person name="Camarata J."/>
            <person name="Campo K."/>
            <person name="Chang J."/>
            <person name="Cheshatsang Y."/>
            <person name="Citroen M."/>
            <person name="Collymore A."/>
            <person name="Considine T."/>
            <person name="Cook A."/>
            <person name="Cooke P."/>
            <person name="Corum B."/>
            <person name="Cuomo C."/>
            <person name="David R."/>
            <person name="Dawoe T."/>
            <person name="Degray S."/>
            <person name="Dodge S."/>
            <person name="Dooley K."/>
            <person name="Dorje P."/>
            <person name="Dorjee K."/>
            <person name="Dorris L."/>
            <person name="Duffey N."/>
            <person name="Dupes A."/>
            <person name="Elkins T."/>
            <person name="Engels R."/>
            <person name="Erickson J."/>
            <person name="Farina A."/>
            <person name="Faro S."/>
            <person name="Ferreira P."/>
            <person name="Fischer H."/>
            <person name="Fitzgerald M."/>
            <person name="Foley K."/>
            <person name="Gage D."/>
            <person name="Galagan J."/>
            <person name="Gearin G."/>
            <person name="Gnerre S."/>
            <person name="Gnirke A."/>
            <person name="Goyette A."/>
            <person name="Graham J."/>
            <person name="Grandbois E."/>
            <person name="Gyaltsen K."/>
            <person name="Hafez N."/>
            <person name="Hagopian D."/>
            <person name="Hagos B."/>
            <person name="Hall J."/>
            <person name="Hatcher B."/>
            <person name="Heller A."/>
            <person name="Higgins H."/>
            <person name="Honan T."/>
            <person name="Horn A."/>
            <person name="Houde N."/>
            <person name="Hughes L."/>
            <person name="Hulme W."/>
            <person name="Husby E."/>
            <person name="Iliev I."/>
            <person name="Jaffe D."/>
            <person name="Jones C."/>
            <person name="Kamal M."/>
            <person name="Kamat A."/>
            <person name="Kamvysselis M."/>
            <person name="Karlsson E."/>
            <person name="Kells C."/>
            <person name="Kieu A."/>
            <person name="Kisner P."/>
            <person name="Kodira C."/>
            <person name="Kulbokas E."/>
            <person name="Labutti K."/>
            <person name="Lama D."/>
            <person name="Landers T."/>
            <person name="Leger J."/>
            <person name="Levine S."/>
            <person name="Lewis D."/>
            <person name="Lewis T."/>
            <person name="Lindblad-toh K."/>
            <person name="Liu X."/>
            <person name="Lokyitsang T."/>
            <person name="Lokyitsang Y."/>
            <person name="Lucien O."/>
            <person name="Lui A."/>
            <person name="Ma L.J."/>
            <person name="Mabbitt R."/>
            <person name="Macdonald J."/>
            <person name="Maclean C."/>
            <person name="Major J."/>
            <person name="Manning J."/>
            <person name="Marabella R."/>
            <person name="Maru K."/>
            <person name="Matthews C."/>
            <person name="Mauceli E."/>
            <person name="Mccarthy M."/>
            <person name="Mcdonough S."/>
            <person name="Mcghee T."/>
            <person name="Meldrim J."/>
            <person name="Meneus L."/>
            <person name="Mesirov J."/>
            <person name="Mihalev A."/>
            <person name="Mihova T."/>
            <person name="Mikkelsen T."/>
            <person name="Mlenga V."/>
            <person name="Moru K."/>
            <person name="Mozes J."/>
            <person name="Mulrain L."/>
            <person name="Munson G."/>
            <person name="Naylor J."/>
            <person name="Newes C."/>
            <person name="Nguyen C."/>
            <person name="Nguyen N."/>
            <person name="Nguyen T."/>
            <person name="Nicol R."/>
            <person name="Nielsen C."/>
            <person name="Nizzari M."/>
            <person name="Norbu C."/>
            <person name="Norbu N."/>
            <person name="O'donnell P."/>
            <person name="Okoawo O."/>
            <person name="O'leary S."/>
            <person name="Omotosho B."/>
            <person name="O'neill K."/>
            <person name="Osman S."/>
            <person name="Parker S."/>
            <person name="Perrin D."/>
            <person name="Phunkhang P."/>
            <person name="Piqani B."/>
            <person name="Purcell S."/>
            <person name="Rachupka T."/>
            <person name="Ramasamy U."/>
            <person name="Rameau R."/>
            <person name="Ray V."/>
            <person name="Raymond C."/>
            <person name="Retta R."/>
            <person name="Richardson S."/>
            <person name="Rise C."/>
            <person name="Rodriguez J."/>
            <person name="Rogers J."/>
            <person name="Rogov P."/>
            <person name="Rutman M."/>
            <person name="Schupbach R."/>
            <person name="Seaman C."/>
            <person name="Settipalli S."/>
            <person name="Sharpe T."/>
            <person name="Sheridan J."/>
            <person name="Sherpa N."/>
            <person name="Shi J."/>
            <person name="Smirnov S."/>
            <person name="Smith C."/>
            <person name="Sougnez C."/>
            <person name="Spencer B."/>
            <person name="Stalker J."/>
            <person name="Stange-thomann N."/>
            <person name="Stavropoulos S."/>
            <person name="Stetson K."/>
            <person name="Stone C."/>
            <person name="Stone S."/>
            <person name="Stubbs M."/>
            <person name="Talamas J."/>
            <person name="Tchuinga P."/>
            <person name="Tenzing P."/>
            <person name="Tesfaye S."/>
            <person name="Theodore J."/>
            <person name="Thoulutsang Y."/>
            <person name="Topham K."/>
            <person name="Towey S."/>
            <person name="Tsamla T."/>
            <person name="Tsomo N."/>
            <person name="Vallee D."/>
            <person name="Vassiliev H."/>
            <person name="Venkataraman V."/>
            <person name="Vinson J."/>
            <person name="Vo A."/>
            <person name="Wade C."/>
            <person name="Wang S."/>
            <person name="Wangchuk T."/>
            <person name="Wangdi T."/>
            <person name="Whittaker C."/>
            <person name="Wilkinson J."/>
            <person name="Wu Y."/>
            <person name="Wyman D."/>
            <person name="Yadav S."/>
            <person name="Yang S."/>
            <person name="Yang X."/>
            <person name="Yeager S."/>
            <person name="Yee E."/>
            <person name="Young G."/>
            <person name="Zainoun J."/>
            <person name="Zembeck L."/>
            <person name="Zimmer A."/>
            <person name="Zody M."/>
            <person name="Lander E."/>
        </authorList>
    </citation>
    <scope>NUCLEOTIDE SEQUENCE [LARGE SCALE GENOMIC DNA]</scope>
</reference>
<dbReference type="Gene3D" id="1.10.8.710">
    <property type="match status" value="1"/>
</dbReference>
<evidence type="ECO:0000256" key="4">
    <source>
        <dbReference type="ARBA" id="ARBA00022701"/>
    </source>
</evidence>
<dbReference type="Pfam" id="PF12774">
    <property type="entry name" value="AAA_6"/>
    <property type="match status" value="1"/>
</dbReference>
<dbReference type="Pfam" id="PF08393">
    <property type="entry name" value="DHC_N2"/>
    <property type="match status" value="1"/>
</dbReference>
<dbReference type="InterPro" id="IPR035706">
    <property type="entry name" value="AAA_9"/>
</dbReference>
<dbReference type="InterPro" id="IPR004273">
    <property type="entry name" value="Dynein_heavy_D6_P-loop"/>
</dbReference>
<dbReference type="SMART" id="SM00382">
    <property type="entry name" value="AAA"/>
    <property type="match status" value="3"/>
</dbReference>
<keyword evidence="7" id="KW-0243">Dynein</keyword>
<evidence type="ECO:0000313" key="15">
    <source>
        <dbReference type="Ensembl" id="ENSCSAVP00000009408.1"/>
    </source>
</evidence>
<name>H2YVP7_CIOSA</name>
<evidence type="ECO:0000256" key="13">
    <source>
        <dbReference type="SAM" id="Coils"/>
    </source>
</evidence>
<comment type="similarity">
    <text evidence="2">Belongs to the dynein heavy chain family.</text>
</comment>
<reference evidence="15" key="3">
    <citation type="submission" date="2025-09" db="UniProtKB">
        <authorList>
            <consortium name="Ensembl"/>
        </authorList>
    </citation>
    <scope>IDENTIFICATION</scope>
</reference>
<keyword evidence="6" id="KW-0067">ATP-binding</keyword>
<dbReference type="PANTHER" id="PTHR22878">
    <property type="entry name" value="DYNEIN HEAVY CHAIN 6, AXONEMAL-LIKE-RELATED"/>
    <property type="match status" value="1"/>
</dbReference>